<protein>
    <submittedName>
        <fullName evidence="2">TraB family protein</fullName>
    </submittedName>
</protein>
<feature type="transmembrane region" description="Helical" evidence="1">
    <location>
        <begin position="306"/>
        <end position="327"/>
    </location>
</feature>
<dbReference type="PANTHER" id="PTHR21530:SF7">
    <property type="entry name" value="TRAB DOMAIN-CONTAINING PROTEIN"/>
    <property type="match status" value="1"/>
</dbReference>
<evidence type="ECO:0000313" key="3">
    <source>
        <dbReference type="Proteomes" id="UP000603234"/>
    </source>
</evidence>
<keyword evidence="1" id="KW-0472">Membrane</keyword>
<dbReference type="InterPro" id="IPR005230">
    <property type="entry name" value="TraB_bac"/>
</dbReference>
<reference evidence="2 3" key="1">
    <citation type="journal article" date="2020" name="mSystems">
        <title>Defining Genomic and Predicted Metabolic Features of the Acetobacterium Genus.</title>
        <authorList>
            <person name="Ross D.E."/>
            <person name="Marshall C.W."/>
            <person name="Gulliver D."/>
            <person name="May H.D."/>
            <person name="Norman R.S."/>
        </authorList>
    </citation>
    <scope>NUCLEOTIDE SEQUENCE [LARGE SCALE GENOMIC DNA]</scope>
    <source>
        <strain evidence="2 3">DSM 8238</strain>
    </source>
</reference>
<sequence length="391" mass="43323">MSLESNNITRLQVDGKEIILIGTAHVSKNSVAEVRETIEKERPDSICIELDQQRYDSIQEKESWSNTDIVQIIKSKRAGFLFANILLSNYQRKLAEQFGIESGQEMMEGIACAKEYGAELVLADRSIQVTFNRIWRGCSFWEKIKVIFSIALSVVDDEEITEEDLENLKSEDMLSAALSEMGSAFKGVKEYLVDERDQYLSQKIKNAPGNKIVAVLGAAHVPGIKEEIYKDIDVKKLETIPPKSKVGKVMGWMIPIMLIAIIVATFIVNPGSGWEQAKSWILWTSLLAALGTFIAGGHILSILTSLVVAPITTLHPLLAAGWFAGIVEAHYRKPKVEDFESLPKDLGSLKGLWHNKVTKVLMVVVFANLGSSLGTWLGGINIIGIFINTFS</sequence>
<feature type="transmembrane region" description="Helical" evidence="1">
    <location>
        <begin position="280"/>
        <end position="300"/>
    </location>
</feature>
<organism evidence="2 3">
    <name type="scientific">Acetobacterium fimetarium</name>
    <dbReference type="NCBI Taxonomy" id="52691"/>
    <lineage>
        <taxon>Bacteria</taxon>
        <taxon>Bacillati</taxon>
        <taxon>Bacillota</taxon>
        <taxon>Clostridia</taxon>
        <taxon>Eubacteriales</taxon>
        <taxon>Eubacteriaceae</taxon>
        <taxon>Acetobacterium</taxon>
    </lineage>
</organism>
<keyword evidence="1" id="KW-1133">Transmembrane helix</keyword>
<dbReference type="RefSeq" id="WP_186843048.1">
    <property type="nucleotide sequence ID" value="NZ_WJBC01000020.1"/>
</dbReference>
<dbReference type="Pfam" id="PF01963">
    <property type="entry name" value="TraB_PrgY_gumN"/>
    <property type="match status" value="1"/>
</dbReference>
<feature type="transmembrane region" description="Helical" evidence="1">
    <location>
        <begin position="249"/>
        <end position="268"/>
    </location>
</feature>
<dbReference type="NCBIfam" id="TIGR00261">
    <property type="entry name" value="traB"/>
    <property type="match status" value="1"/>
</dbReference>
<dbReference type="InterPro" id="IPR046345">
    <property type="entry name" value="TraB_PrgY-like"/>
</dbReference>
<name>A0ABR6WY14_9FIRM</name>
<feature type="transmembrane region" description="Helical" evidence="1">
    <location>
        <begin position="360"/>
        <end position="387"/>
    </location>
</feature>
<dbReference type="Proteomes" id="UP000603234">
    <property type="component" value="Unassembled WGS sequence"/>
</dbReference>
<evidence type="ECO:0000313" key="2">
    <source>
        <dbReference type="EMBL" id="MBC3805141.1"/>
    </source>
</evidence>
<gene>
    <name evidence="2" type="ORF">GH808_11965</name>
</gene>
<dbReference type="EMBL" id="WJBC01000020">
    <property type="protein sequence ID" value="MBC3805141.1"/>
    <property type="molecule type" value="Genomic_DNA"/>
</dbReference>
<keyword evidence="1" id="KW-0812">Transmembrane</keyword>
<keyword evidence="3" id="KW-1185">Reference proteome</keyword>
<evidence type="ECO:0000256" key="1">
    <source>
        <dbReference type="SAM" id="Phobius"/>
    </source>
</evidence>
<dbReference type="CDD" id="cd14726">
    <property type="entry name" value="TraB_PrgY-like"/>
    <property type="match status" value="1"/>
</dbReference>
<proteinExistence type="predicted"/>
<dbReference type="InterPro" id="IPR002816">
    <property type="entry name" value="TraB/PrgY/GumN_fam"/>
</dbReference>
<dbReference type="PANTHER" id="PTHR21530">
    <property type="entry name" value="PHEROMONE SHUTDOWN PROTEIN"/>
    <property type="match status" value="1"/>
</dbReference>
<comment type="caution">
    <text evidence="2">The sequence shown here is derived from an EMBL/GenBank/DDBJ whole genome shotgun (WGS) entry which is preliminary data.</text>
</comment>
<accession>A0ABR6WY14</accession>